<dbReference type="EC" id="2.4.-.-" evidence="5"/>
<dbReference type="RefSeq" id="WP_345601008.1">
    <property type="nucleotide sequence ID" value="NZ_BAABLT010000023.1"/>
</dbReference>
<evidence type="ECO:0000256" key="2">
    <source>
        <dbReference type="ARBA" id="ARBA00022676"/>
    </source>
</evidence>
<dbReference type="InterPro" id="IPR050834">
    <property type="entry name" value="Glycosyltransf_2"/>
</dbReference>
<dbReference type="InterPro" id="IPR029044">
    <property type="entry name" value="Nucleotide-diphossugar_trans"/>
</dbReference>
<comment type="similarity">
    <text evidence="1">Belongs to the glycosyltransferase 2 family.</text>
</comment>
<evidence type="ECO:0000259" key="4">
    <source>
        <dbReference type="Pfam" id="PF00535"/>
    </source>
</evidence>
<reference evidence="6" key="1">
    <citation type="journal article" date="2019" name="Int. J. Syst. Evol. Microbiol.">
        <title>The Global Catalogue of Microorganisms (GCM) 10K type strain sequencing project: providing services to taxonomists for standard genome sequencing and annotation.</title>
        <authorList>
            <consortium name="The Broad Institute Genomics Platform"/>
            <consortium name="The Broad Institute Genome Sequencing Center for Infectious Disease"/>
            <person name="Wu L."/>
            <person name="Ma J."/>
        </authorList>
    </citation>
    <scope>NUCLEOTIDE SEQUENCE [LARGE SCALE GENOMIC DNA]</scope>
    <source>
        <strain evidence="6">CCUG 56401</strain>
    </source>
</reference>
<evidence type="ECO:0000313" key="6">
    <source>
        <dbReference type="Proteomes" id="UP001597018"/>
    </source>
</evidence>
<keyword evidence="2 5" id="KW-0328">Glycosyltransferase</keyword>
<dbReference type="SUPFAM" id="SSF53448">
    <property type="entry name" value="Nucleotide-diphospho-sugar transferases"/>
    <property type="match status" value="1"/>
</dbReference>
<feature type="domain" description="Glycosyltransferase 2-like" evidence="4">
    <location>
        <begin position="4"/>
        <end position="162"/>
    </location>
</feature>
<proteinExistence type="inferred from homology"/>
<protein>
    <submittedName>
        <fullName evidence="5">Glycosyltransferase family 2 protein</fullName>
        <ecNumber evidence="5">2.4.-.-</ecNumber>
    </submittedName>
</protein>
<evidence type="ECO:0000256" key="3">
    <source>
        <dbReference type="ARBA" id="ARBA00022679"/>
    </source>
</evidence>
<dbReference type="InterPro" id="IPR001173">
    <property type="entry name" value="Glyco_trans_2-like"/>
</dbReference>
<evidence type="ECO:0000256" key="1">
    <source>
        <dbReference type="ARBA" id="ARBA00006739"/>
    </source>
</evidence>
<comment type="caution">
    <text evidence="5">The sequence shown here is derived from an EMBL/GenBank/DDBJ whole genome shotgun (WGS) entry which is preliminary data.</text>
</comment>
<keyword evidence="3 5" id="KW-0808">Transferase</keyword>
<dbReference type="EMBL" id="JBHTIW010000040">
    <property type="protein sequence ID" value="MFD0923694.1"/>
    <property type="molecule type" value="Genomic_DNA"/>
</dbReference>
<dbReference type="Pfam" id="PF00535">
    <property type="entry name" value="Glycos_transf_2"/>
    <property type="match status" value="1"/>
</dbReference>
<dbReference type="Gene3D" id="3.90.550.10">
    <property type="entry name" value="Spore Coat Polysaccharide Biosynthesis Protein SpsA, Chain A"/>
    <property type="match status" value="1"/>
</dbReference>
<gene>
    <name evidence="5" type="ORF">ACFQ16_28450</name>
</gene>
<sequence>MRTTVVIATRNRCGELLRTLDRLHRLRPVPPIVVVDNASRDDTPRAVRAAHPDVRLITAPRNLGAIARNLGVLCSRTPYIAFSDDDSWWAPGALRRAEAVLDACPHVALVAAKTLVSQENRPDPVNALMACSPLRTADGLPGPRILGFTACAAVVRRAAFQQTRGFDRTVFFGGEERLLSYDLAAAGWDLVYVDDVVAHHHPSPARTSAATRRALELRNDVLIAWMRRPPDLALSRTGRLARDAVGDAPSRRALAAALCRLPRALARRRRLPSPVEHEVSLLEHAHGHGPGS</sequence>
<dbReference type="PANTHER" id="PTHR43685:SF5">
    <property type="entry name" value="GLYCOSYLTRANSFERASE EPSE-RELATED"/>
    <property type="match status" value="1"/>
</dbReference>
<evidence type="ECO:0000313" key="5">
    <source>
        <dbReference type="EMBL" id="MFD0923694.1"/>
    </source>
</evidence>
<organism evidence="5 6">
    <name type="scientific">Saccharopolyspora rosea</name>
    <dbReference type="NCBI Taxonomy" id="524884"/>
    <lineage>
        <taxon>Bacteria</taxon>
        <taxon>Bacillati</taxon>
        <taxon>Actinomycetota</taxon>
        <taxon>Actinomycetes</taxon>
        <taxon>Pseudonocardiales</taxon>
        <taxon>Pseudonocardiaceae</taxon>
        <taxon>Saccharopolyspora</taxon>
    </lineage>
</organism>
<name>A0ABW3FZ61_9PSEU</name>
<keyword evidence="6" id="KW-1185">Reference proteome</keyword>
<accession>A0ABW3FZ61</accession>
<dbReference type="PANTHER" id="PTHR43685">
    <property type="entry name" value="GLYCOSYLTRANSFERASE"/>
    <property type="match status" value="1"/>
</dbReference>
<dbReference type="Proteomes" id="UP001597018">
    <property type="component" value="Unassembled WGS sequence"/>
</dbReference>
<dbReference type="GO" id="GO:0016757">
    <property type="term" value="F:glycosyltransferase activity"/>
    <property type="evidence" value="ECO:0007669"/>
    <property type="project" value="UniProtKB-KW"/>
</dbReference>